<dbReference type="PANTHER" id="PTHR44259:SF107">
    <property type="entry name" value="F-BOX PROTEIN SKIP23-LIKE"/>
    <property type="match status" value="1"/>
</dbReference>
<comment type="caution">
    <text evidence="2">The sequence shown here is derived from an EMBL/GenBank/DDBJ whole genome shotgun (WGS) entry which is preliminary data.</text>
</comment>
<evidence type="ECO:0000313" key="3">
    <source>
        <dbReference type="Proteomes" id="UP001457282"/>
    </source>
</evidence>
<protein>
    <recommendedName>
        <fullName evidence="1">KIB1-4 beta-propeller domain-containing protein</fullName>
    </recommendedName>
</protein>
<dbReference type="Pfam" id="PF03478">
    <property type="entry name" value="Beta-prop_KIB1-4"/>
    <property type="match status" value="1"/>
</dbReference>
<keyword evidence="3" id="KW-1185">Reference proteome</keyword>
<name>A0AAW1YKL2_RUBAR</name>
<sequence length="280" mass="32273">MIAPLVLFYSGRTQYWNFYDIVNKKVLDFQVNVPKKGLVGSSKGWPTISSDPILNASDCIVTVIHLERNTLAFIRLGKDTTWTYVDENVDDSLEGCCMIEDVANVGNKFYAVNYWSELLSFDVTTRSNSNTRLVGRGSCPDYDDTKRYIFEGEENKLLMVQRYLEFGETKRVTKKFRVFEMNFQTGEWTEKNTLGDIALFVGNNSSIYVSASKNSGFQSNCIYFNHDRDYVGHDNRAYDFGVYNVEDQSFPETYTKRAKKLLKMSYPLPIWVMPTLSFPQ</sequence>
<evidence type="ECO:0000259" key="1">
    <source>
        <dbReference type="Pfam" id="PF03478"/>
    </source>
</evidence>
<gene>
    <name evidence="2" type="ORF">M0R45_004707</name>
</gene>
<proteinExistence type="predicted"/>
<dbReference type="EMBL" id="JBEDUW010000001">
    <property type="protein sequence ID" value="KAK9949173.1"/>
    <property type="molecule type" value="Genomic_DNA"/>
</dbReference>
<dbReference type="InterPro" id="IPR005174">
    <property type="entry name" value="KIB1-4_b-propeller"/>
</dbReference>
<dbReference type="InterPro" id="IPR050942">
    <property type="entry name" value="F-box_BR-signaling"/>
</dbReference>
<evidence type="ECO:0000313" key="2">
    <source>
        <dbReference type="EMBL" id="KAK9949173.1"/>
    </source>
</evidence>
<accession>A0AAW1YKL2</accession>
<organism evidence="2 3">
    <name type="scientific">Rubus argutus</name>
    <name type="common">Southern blackberry</name>
    <dbReference type="NCBI Taxonomy" id="59490"/>
    <lineage>
        <taxon>Eukaryota</taxon>
        <taxon>Viridiplantae</taxon>
        <taxon>Streptophyta</taxon>
        <taxon>Embryophyta</taxon>
        <taxon>Tracheophyta</taxon>
        <taxon>Spermatophyta</taxon>
        <taxon>Magnoliopsida</taxon>
        <taxon>eudicotyledons</taxon>
        <taxon>Gunneridae</taxon>
        <taxon>Pentapetalae</taxon>
        <taxon>rosids</taxon>
        <taxon>fabids</taxon>
        <taxon>Rosales</taxon>
        <taxon>Rosaceae</taxon>
        <taxon>Rosoideae</taxon>
        <taxon>Rosoideae incertae sedis</taxon>
        <taxon>Rubus</taxon>
    </lineage>
</organism>
<dbReference type="Proteomes" id="UP001457282">
    <property type="component" value="Unassembled WGS sequence"/>
</dbReference>
<feature type="domain" description="KIB1-4 beta-propeller" evidence="1">
    <location>
        <begin position="48"/>
        <end position="244"/>
    </location>
</feature>
<reference evidence="2 3" key="1">
    <citation type="journal article" date="2023" name="G3 (Bethesda)">
        <title>A chromosome-length genome assembly and annotation of blackberry (Rubus argutus, cv. 'Hillquist').</title>
        <authorList>
            <person name="Bruna T."/>
            <person name="Aryal R."/>
            <person name="Dudchenko O."/>
            <person name="Sargent D.J."/>
            <person name="Mead D."/>
            <person name="Buti M."/>
            <person name="Cavallini A."/>
            <person name="Hytonen T."/>
            <person name="Andres J."/>
            <person name="Pham M."/>
            <person name="Weisz D."/>
            <person name="Mascagni F."/>
            <person name="Usai G."/>
            <person name="Natali L."/>
            <person name="Bassil N."/>
            <person name="Fernandez G.E."/>
            <person name="Lomsadze A."/>
            <person name="Armour M."/>
            <person name="Olukolu B."/>
            <person name="Poorten T."/>
            <person name="Britton C."/>
            <person name="Davik J."/>
            <person name="Ashrafi H."/>
            <person name="Aiden E.L."/>
            <person name="Borodovsky M."/>
            <person name="Worthington M."/>
        </authorList>
    </citation>
    <scope>NUCLEOTIDE SEQUENCE [LARGE SCALE GENOMIC DNA]</scope>
    <source>
        <strain evidence="2">PI 553951</strain>
    </source>
</reference>
<dbReference type="PANTHER" id="PTHR44259">
    <property type="entry name" value="OS07G0183000 PROTEIN-RELATED"/>
    <property type="match status" value="1"/>
</dbReference>
<dbReference type="AlphaFoldDB" id="A0AAW1YKL2"/>